<evidence type="ECO:0008006" key="3">
    <source>
        <dbReference type="Google" id="ProtNLM"/>
    </source>
</evidence>
<dbReference type="PANTHER" id="PTHR23419:SF8">
    <property type="entry name" value="FI09726P"/>
    <property type="match status" value="1"/>
</dbReference>
<dbReference type="InterPro" id="IPR015867">
    <property type="entry name" value="N-reg_PII/ATP_PRibTrfase_C"/>
</dbReference>
<dbReference type="GO" id="GO:0005507">
    <property type="term" value="F:copper ion binding"/>
    <property type="evidence" value="ECO:0007669"/>
    <property type="project" value="TreeGrafter"/>
</dbReference>
<gene>
    <name evidence="2" type="ORF">LCGC14_0490130</name>
</gene>
<reference evidence="2" key="1">
    <citation type="journal article" date="2015" name="Nature">
        <title>Complex archaea that bridge the gap between prokaryotes and eukaryotes.</title>
        <authorList>
            <person name="Spang A."/>
            <person name="Saw J.H."/>
            <person name="Jorgensen S.L."/>
            <person name="Zaremba-Niedzwiedzka K."/>
            <person name="Martijn J."/>
            <person name="Lind A.E."/>
            <person name="van Eijk R."/>
            <person name="Schleper C."/>
            <person name="Guy L."/>
            <person name="Ettema T.J."/>
        </authorList>
    </citation>
    <scope>NUCLEOTIDE SEQUENCE</scope>
</reference>
<accession>A0A0F9SQ30</accession>
<evidence type="ECO:0000256" key="1">
    <source>
        <dbReference type="ARBA" id="ARBA00010169"/>
    </source>
</evidence>
<dbReference type="InterPro" id="IPR011322">
    <property type="entry name" value="N-reg_PII-like_a/b"/>
</dbReference>
<dbReference type="EMBL" id="LAZR01000550">
    <property type="protein sequence ID" value="KKN64587.1"/>
    <property type="molecule type" value="Genomic_DNA"/>
</dbReference>
<dbReference type="InterPro" id="IPR004323">
    <property type="entry name" value="Ion_tolerance_CutA"/>
</dbReference>
<dbReference type="SUPFAM" id="SSF54913">
    <property type="entry name" value="GlnB-like"/>
    <property type="match status" value="1"/>
</dbReference>
<dbReference type="Gene3D" id="3.30.70.120">
    <property type="match status" value="1"/>
</dbReference>
<protein>
    <recommendedName>
        <fullName evidence="3">Divalent-cation tolerance protein CutA</fullName>
    </recommendedName>
</protein>
<sequence length="106" mass="12256">MNKYILVLTTVPDEKTGHTIAEQLVKERLSACVTVSAASQSFYWWQGKISNEKEHILFIKTKTALFTDLEKKIEEIHPYEVPEIIALPFLEGSAKYLNWIEKETKD</sequence>
<comment type="caution">
    <text evidence="2">The sequence shown here is derived from an EMBL/GenBank/DDBJ whole genome shotgun (WGS) entry which is preliminary data.</text>
</comment>
<proteinExistence type="inferred from homology"/>
<dbReference type="Pfam" id="PF03091">
    <property type="entry name" value="CutA1"/>
    <property type="match status" value="1"/>
</dbReference>
<name>A0A0F9SQ30_9ZZZZ</name>
<comment type="similarity">
    <text evidence="1">Belongs to the CutA family.</text>
</comment>
<organism evidence="2">
    <name type="scientific">marine sediment metagenome</name>
    <dbReference type="NCBI Taxonomy" id="412755"/>
    <lineage>
        <taxon>unclassified sequences</taxon>
        <taxon>metagenomes</taxon>
        <taxon>ecological metagenomes</taxon>
    </lineage>
</organism>
<dbReference type="PANTHER" id="PTHR23419">
    <property type="entry name" value="DIVALENT CATION TOLERANCE CUTA-RELATED"/>
    <property type="match status" value="1"/>
</dbReference>
<dbReference type="AlphaFoldDB" id="A0A0F9SQ30"/>
<dbReference type="GO" id="GO:0010038">
    <property type="term" value="P:response to metal ion"/>
    <property type="evidence" value="ECO:0007669"/>
    <property type="project" value="InterPro"/>
</dbReference>
<evidence type="ECO:0000313" key="2">
    <source>
        <dbReference type="EMBL" id="KKN64587.1"/>
    </source>
</evidence>